<dbReference type="SUPFAM" id="SSF49764">
    <property type="entry name" value="HSP20-like chaperones"/>
    <property type="match status" value="1"/>
</dbReference>
<dbReference type="Proteomes" id="UP000594364">
    <property type="component" value="Chromosome 3"/>
</dbReference>
<evidence type="ECO:0000256" key="2">
    <source>
        <dbReference type="PROSITE-ProRule" id="PRU00285"/>
    </source>
</evidence>
<dbReference type="InterPro" id="IPR031107">
    <property type="entry name" value="Small_HSP"/>
</dbReference>
<dbReference type="OrthoDB" id="5511210at2759"/>
<dbReference type="PROSITE" id="PS01031">
    <property type="entry name" value="SHSP"/>
    <property type="match status" value="1"/>
</dbReference>
<protein>
    <recommendedName>
        <fullName evidence="5">SHSP domain-containing protein</fullName>
    </recommendedName>
</protein>
<feature type="compositionally biased region" description="Basic residues" evidence="4">
    <location>
        <begin position="244"/>
        <end position="253"/>
    </location>
</feature>
<dbReference type="EMBL" id="CP031387">
    <property type="protein sequence ID" value="QPH00622.1"/>
    <property type="molecule type" value="Genomic_DNA"/>
</dbReference>
<feature type="region of interest" description="Disordered" evidence="4">
    <location>
        <begin position="244"/>
        <end position="263"/>
    </location>
</feature>
<accession>A0A7S9PVH8</accession>
<evidence type="ECO:0000256" key="4">
    <source>
        <dbReference type="SAM" id="MobiDB-lite"/>
    </source>
</evidence>
<dbReference type="Gene3D" id="2.60.40.790">
    <property type="match status" value="1"/>
</dbReference>
<evidence type="ECO:0000313" key="7">
    <source>
        <dbReference type="Proteomes" id="UP000594364"/>
    </source>
</evidence>
<feature type="compositionally biased region" description="Basic and acidic residues" evidence="4">
    <location>
        <begin position="117"/>
        <end position="127"/>
    </location>
</feature>
<keyword evidence="7" id="KW-1185">Reference proteome</keyword>
<reference evidence="6 7" key="1">
    <citation type="journal article" date="2018" name="PLoS Genet.">
        <title>Repeat elements organise 3D genome structure and mediate transcription in the filamentous fungus Epichloe festucae.</title>
        <authorList>
            <person name="Winter D.J."/>
            <person name="Ganley A.R.D."/>
            <person name="Young C.A."/>
            <person name="Liachko I."/>
            <person name="Schardl C.L."/>
            <person name="Dupont P.Y."/>
            <person name="Berry D."/>
            <person name="Ram A."/>
            <person name="Scott B."/>
            <person name="Cox M.P."/>
        </authorList>
    </citation>
    <scope>NUCLEOTIDE SEQUENCE [LARGE SCALE GENOMIC DNA]</scope>
    <source>
        <strain evidence="6 7">Fl1</strain>
    </source>
</reference>
<feature type="compositionally biased region" description="Pro residues" evidence="4">
    <location>
        <begin position="65"/>
        <end position="80"/>
    </location>
</feature>
<organism evidence="6 7">
    <name type="scientific">Epichloe festucae (strain Fl1)</name>
    <dbReference type="NCBI Taxonomy" id="877507"/>
    <lineage>
        <taxon>Eukaryota</taxon>
        <taxon>Fungi</taxon>
        <taxon>Dikarya</taxon>
        <taxon>Ascomycota</taxon>
        <taxon>Pezizomycotina</taxon>
        <taxon>Sordariomycetes</taxon>
        <taxon>Hypocreomycetidae</taxon>
        <taxon>Hypocreales</taxon>
        <taxon>Clavicipitaceae</taxon>
        <taxon>Epichloe</taxon>
    </lineage>
</organism>
<evidence type="ECO:0000313" key="6">
    <source>
        <dbReference type="EMBL" id="QPH00622.1"/>
    </source>
</evidence>
<feature type="compositionally biased region" description="Acidic residues" evidence="4">
    <location>
        <begin position="194"/>
        <end position="207"/>
    </location>
</feature>
<feature type="compositionally biased region" description="Low complexity" evidence="4">
    <location>
        <begin position="1"/>
        <end position="12"/>
    </location>
</feature>
<feature type="compositionally biased region" description="Basic and acidic residues" evidence="4">
    <location>
        <begin position="170"/>
        <end position="181"/>
    </location>
</feature>
<name>A0A7S9PVH8_EPIFF</name>
<evidence type="ECO:0000256" key="3">
    <source>
        <dbReference type="RuleBase" id="RU003616"/>
    </source>
</evidence>
<dbReference type="Pfam" id="PF00011">
    <property type="entry name" value="HSP20"/>
    <property type="match status" value="1"/>
</dbReference>
<proteinExistence type="inferred from homology"/>
<comment type="similarity">
    <text evidence="2 3">Belongs to the small heat shock protein (HSP20) family.</text>
</comment>
<dbReference type="PANTHER" id="PTHR11527">
    <property type="entry name" value="HEAT-SHOCK PROTEIN 20 FAMILY MEMBER"/>
    <property type="match status" value="1"/>
</dbReference>
<feature type="domain" description="SHSP" evidence="5">
    <location>
        <begin position="305"/>
        <end position="428"/>
    </location>
</feature>
<dbReference type="AlphaFoldDB" id="A0A7S9PVH8"/>
<keyword evidence="1" id="KW-0346">Stress response</keyword>
<feature type="compositionally biased region" description="Basic and acidic residues" evidence="4">
    <location>
        <begin position="148"/>
        <end position="163"/>
    </location>
</feature>
<dbReference type="CDD" id="cd06464">
    <property type="entry name" value="ACD_sHsps-like"/>
    <property type="match status" value="1"/>
</dbReference>
<gene>
    <name evidence="6" type="ORF">C2857_004412</name>
</gene>
<feature type="region of interest" description="Disordered" evidence="4">
    <location>
        <begin position="1"/>
        <end position="235"/>
    </location>
</feature>
<dbReference type="InterPro" id="IPR008978">
    <property type="entry name" value="HSP20-like_chaperone"/>
</dbReference>
<evidence type="ECO:0000259" key="5">
    <source>
        <dbReference type="PROSITE" id="PS01031"/>
    </source>
</evidence>
<sequence length="428" mass="46916">MSPQDQQQQHQPSNPPGFWDFISGFDFGGAQNRAPGQGVDHQNAAPPFPQFSGAFPFGGGGMHHGPPPHPRQSHHPPQPPHHGRHGVPPPPQAGPGVGHSPWDPGYDWSDYWYNYGHDGDDEHGHGSRREKRRERRESRRQGRRHRRKGEEGTDEEGNRSGRDQEEEEPEKATDKGNEKNKGPSPDTVKANADDVPDPDEVAPEDGGGEYPPPYGWDSGGHRGRGGFAAAGRRAGAAAWHRGRGMHHRGRHCPRGSASAGAGAGAGGNGFDFPAMMRGFVNHPFFQNMRDQAERYRSGTNNQTPNDADSFSPPVDMFNTERAFVVHVALPGARKEDVGVDWNPDRNTLRISGVVHRLGDEDLIRGLVSGERRVGLFERDITLPPPGMATDKEDVDGSSITAKMEDGVLVVTVPKMDRGWTEIRKVDIQ</sequence>
<dbReference type="InterPro" id="IPR002068">
    <property type="entry name" value="A-crystallin/Hsp20_dom"/>
</dbReference>
<evidence type="ECO:0000256" key="1">
    <source>
        <dbReference type="ARBA" id="ARBA00023016"/>
    </source>
</evidence>